<organism evidence="12 13">
    <name type="scientific">Neolamprologus brichardi</name>
    <name type="common">Fairy cichlid</name>
    <name type="synonym">Lamprologus brichardi</name>
    <dbReference type="NCBI Taxonomy" id="32507"/>
    <lineage>
        <taxon>Eukaryota</taxon>
        <taxon>Metazoa</taxon>
        <taxon>Chordata</taxon>
        <taxon>Craniata</taxon>
        <taxon>Vertebrata</taxon>
        <taxon>Euteleostomi</taxon>
        <taxon>Actinopterygii</taxon>
        <taxon>Neopterygii</taxon>
        <taxon>Teleostei</taxon>
        <taxon>Neoteleostei</taxon>
        <taxon>Acanthomorphata</taxon>
        <taxon>Ovalentaria</taxon>
        <taxon>Cichlomorphae</taxon>
        <taxon>Cichliformes</taxon>
        <taxon>Cichlidae</taxon>
        <taxon>African cichlids</taxon>
        <taxon>Pseudocrenilabrinae</taxon>
        <taxon>Lamprologini</taxon>
        <taxon>Neolamprologus</taxon>
    </lineage>
</organism>
<dbReference type="Pfam" id="PF00028">
    <property type="entry name" value="Cadherin"/>
    <property type="match status" value="1"/>
</dbReference>
<evidence type="ECO:0000256" key="10">
    <source>
        <dbReference type="SAM" id="Phobius"/>
    </source>
</evidence>
<dbReference type="GO" id="GO:0007156">
    <property type="term" value="P:homophilic cell adhesion via plasma membrane adhesion molecules"/>
    <property type="evidence" value="ECO:0007669"/>
    <property type="project" value="InterPro"/>
</dbReference>
<dbReference type="Bgee" id="ENSNBRG00000022359">
    <property type="expression patterns" value="Expressed in brain"/>
</dbReference>
<dbReference type="SUPFAM" id="SSF49313">
    <property type="entry name" value="Cadherin-like"/>
    <property type="match status" value="2"/>
</dbReference>
<comment type="subcellular location">
    <subcellularLocation>
        <location evidence="1">Membrane</location>
        <topology evidence="1">Single-pass membrane protein</topology>
    </subcellularLocation>
</comment>
<keyword evidence="2 10" id="KW-0812">Transmembrane</keyword>
<dbReference type="STRING" id="32507.ENSNBRP00000029353"/>
<evidence type="ECO:0000256" key="8">
    <source>
        <dbReference type="ARBA" id="ARBA00023180"/>
    </source>
</evidence>
<dbReference type="InterPro" id="IPR002126">
    <property type="entry name" value="Cadherin-like_dom"/>
</dbReference>
<evidence type="ECO:0000256" key="1">
    <source>
        <dbReference type="ARBA" id="ARBA00004167"/>
    </source>
</evidence>
<dbReference type="GO" id="GO:0009653">
    <property type="term" value="P:anatomical structure morphogenesis"/>
    <property type="evidence" value="ECO:0007669"/>
    <property type="project" value="UniProtKB-ARBA"/>
</dbReference>
<evidence type="ECO:0000256" key="2">
    <source>
        <dbReference type="ARBA" id="ARBA00022692"/>
    </source>
</evidence>
<dbReference type="GeneTree" id="ENSGT00940000166432"/>
<name>A0A3Q4I658_NEOBR</name>
<protein>
    <recommendedName>
        <fullName evidence="11">Cadherin domain-containing protein</fullName>
    </recommendedName>
</protein>
<evidence type="ECO:0000256" key="5">
    <source>
        <dbReference type="ARBA" id="ARBA00022889"/>
    </source>
</evidence>
<dbReference type="GO" id="GO:0005509">
    <property type="term" value="F:calcium ion binding"/>
    <property type="evidence" value="ECO:0007669"/>
    <property type="project" value="UniProtKB-UniRule"/>
</dbReference>
<evidence type="ECO:0000256" key="6">
    <source>
        <dbReference type="ARBA" id="ARBA00022989"/>
    </source>
</evidence>
<dbReference type="Proteomes" id="UP000261580">
    <property type="component" value="Unassembled WGS sequence"/>
</dbReference>
<dbReference type="OMA" id="HRISINV"/>
<feature type="domain" description="Cadherin" evidence="11">
    <location>
        <begin position="39"/>
        <end position="142"/>
    </location>
</feature>
<keyword evidence="7 10" id="KW-0472">Membrane</keyword>
<dbReference type="Gene3D" id="2.60.40.60">
    <property type="entry name" value="Cadherins"/>
    <property type="match status" value="2"/>
</dbReference>
<dbReference type="InterPro" id="IPR050174">
    <property type="entry name" value="Protocadherin/Cadherin-CA"/>
</dbReference>
<dbReference type="PRINTS" id="PR00205">
    <property type="entry name" value="CADHERIN"/>
</dbReference>
<accession>A0A3Q4I658</accession>
<evidence type="ECO:0000313" key="12">
    <source>
        <dbReference type="Ensembl" id="ENSNBRP00000029353.1"/>
    </source>
</evidence>
<sequence length="265" mass="29406">MHLRHEIWLTLEFGFFILAMNCYCVVFLLVALHFAHGDVSYTIAEEMKSGFVIGNIAKDLGLGIATLSSRKVRIDTDRDDKRYCDINLSTGDLTVSYRIDRESLCGKKANCLLKEELVLENPLELHRISIHVQDINDNAPEFSEDLISIEITESADKGARFLLTEARDADIGTNAVQRYNLQNNEHFTINVNTDVSGRKHSELVLVKELDREKEKELELVLTAVDGGSPQRSGTAIIHITVLDANDNAPVSRAGSGSAICSKTSC</sequence>
<dbReference type="PROSITE" id="PS00232">
    <property type="entry name" value="CADHERIN_1"/>
    <property type="match status" value="1"/>
</dbReference>
<dbReference type="SMART" id="SM00112">
    <property type="entry name" value="CA"/>
    <property type="match status" value="2"/>
</dbReference>
<evidence type="ECO:0000259" key="11">
    <source>
        <dbReference type="PROSITE" id="PS50268"/>
    </source>
</evidence>
<dbReference type="FunFam" id="2.60.40.60:FF:000018">
    <property type="entry name" value="Protocadherin gamma c3"/>
    <property type="match status" value="1"/>
</dbReference>
<evidence type="ECO:0000256" key="7">
    <source>
        <dbReference type="ARBA" id="ARBA00023136"/>
    </source>
</evidence>
<keyword evidence="3" id="KW-0677">Repeat</keyword>
<keyword evidence="13" id="KW-1185">Reference proteome</keyword>
<keyword evidence="8" id="KW-0325">Glycoprotein</keyword>
<keyword evidence="4 9" id="KW-0106">Calcium</keyword>
<dbReference type="CDD" id="cd11304">
    <property type="entry name" value="Cadherin_repeat"/>
    <property type="match status" value="2"/>
</dbReference>
<dbReference type="FunFam" id="2.60.40.60:FF:000006">
    <property type="entry name" value="Protocadherin alpha 2"/>
    <property type="match status" value="1"/>
</dbReference>
<dbReference type="AlphaFoldDB" id="A0A3Q4I658"/>
<evidence type="ECO:0000256" key="3">
    <source>
        <dbReference type="ARBA" id="ARBA00022737"/>
    </source>
</evidence>
<evidence type="ECO:0000313" key="13">
    <source>
        <dbReference type="Proteomes" id="UP000261580"/>
    </source>
</evidence>
<dbReference type="Ensembl" id="ENSNBRT00000030109.1">
    <property type="protein sequence ID" value="ENSNBRP00000029353.1"/>
    <property type="gene ID" value="ENSNBRG00000022359.1"/>
</dbReference>
<dbReference type="GO" id="GO:0005886">
    <property type="term" value="C:plasma membrane"/>
    <property type="evidence" value="ECO:0007669"/>
    <property type="project" value="InterPro"/>
</dbReference>
<dbReference type="InterPro" id="IPR020894">
    <property type="entry name" value="Cadherin_CS"/>
</dbReference>
<reference evidence="12" key="1">
    <citation type="submission" date="2025-08" db="UniProtKB">
        <authorList>
            <consortium name="Ensembl"/>
        </authorList>
    </citation>
    <scope>IDENTIFICATION</scope>
</reference>
<dbReference type="PANTHER" id="PTHR24028:SF114">
    <property type="entry name" value="PCDH2G3 PROTEIN-RELATED"/>
    <property type="match status" value="1"/>
</dbReference>
<dbReference type="InterPro" id="IPR013164">
    <property type="entry name" value="Cadherin_N"/>
</dbReference>
<evidence type="ECO:0000256" key="9">
    <source>
        <dbReference type="PROSITE-ProRule" id="PRU00043"/>
    </source>
</evidence>
<dbReference type="PANTHER" id="PTHR24028">
    <property type="entry name" value="CADHERIN-87A"/>
    <property type="match status" value="1"/>
</dbReference>
<feature type="domain" description="Cadherin" evidence="11">
    <location>
        <begin position="143"/>
        <end position="251"/>
    </location>
</feature>
<feature type="transmembrane region" description="Helical" evidence="10">
    <location>
        <begin position="7"/>
        <end position="34"/>
    </location>
</feature>
<proteinExistence type="predicted"/>
<dbReference type="Pfam" id="PF08266">
    <property type="entry name" value="Cadherin_2"/>
    <property type="match status" value="1"/>
</dbReference>
<reference evidence="12" key="2">
    <citation type="submission" date="2025-09" db="UniProtKB">
        <authorList>
            <consortium name="Ensembl"/>
        </authorList>
    </citation>
    <scope>IDENTIFICATION</scope>
</reference>
<keyword evidence="6 10" id="KW-1133">Transmembrane helix</keyword>
<dbReference type="InterPro" id="IPR015919">
    <property type="entry name" value="Cadherin-like_sf"/>
</dbReference>
<dbReference type="PROSITE" id="PS50268">
    <property type="entry name" value="CADHERIN_2"/>
    <property type="match status" value="2"/>
</dbReference>
<evidence type="ECO:0000256" key="4">
    <source>
        <dbReference type="ARBA" id="ARBA00022837"/>
    </source>
</evidence>
<keyword evidence="5" id="KW-0130">Cell adhesion</keyword>